<accession>A0A8S1J5Q9</accession>
<keyword evidence="3" id="KW-1185">Reference proteome</keyword>
<dbReference type="Proteomes" id="UP000708148">
    <property type="component" value="Unassembled WGS sequence"/>
</dbReference>
<dbReference type="CDD" id="cd00042">
    <property type="entry name" value="CY"/>
    <property type="match status" value="1"/>
</dbReference>
<comment type="caution">
    <text evidence="2">The sequence shown here is derived from an EMBL/GenBank/DDBJ whole genome shotgun (WGS) entry which is preliminary data.</text>
</comment>
<evidence type="ECO:0000256" key="1">
    <source>
        <dbReference type="ARBA" id="ARBA00022704"/>
    </source>
</evidence>
<reference evidence="2" key="1">
    <citation type="submission" date="2020-12" db="EMBL/GenBank/DDBJ databases">
        <authorList>
            <person name="Iha C."/>
        </authorList>
    </citation>
    <scope>NUCLEOTIDE SEQUENCE</scope>
</reference>
<organism evidence="2 3">
    <name type="scientific">Ostreobium quekettii</name>
    <dbReference type="NCBI Taxonomy" id="121088"/>
    <lineage>
        <taxon>Eukaryota</taxon>
        <taxon>Viridiplantae</taxon>
        <taxon>Chlorophyta</taxon>
        <taxon>core chlorophytes</taxon>
        <taxon>Ulvophyceae</taxon>
        <taxon>TCBD clade</taxon>
        <taxon>Bryopsidales</taxon>
        <taxon>Ostreobineae</taxon>
        <taxon>Ostreobiaceae</taxon>
        <taxon>Ostreobium</taxon>
    </lineage>
</organism>
<protein>
    <submittedName>
        <fullName evidence="2">Uncharacterized protein</fullName>
    </submittedName>
</protein>
<dbReference type="AlphaFoldDB" id="A0A8S1J5Q9"/>
<keyword evidence="1" id="KW-0789">Thiol protease inhibitor</keyword>
<dbReference type="SUPFAM" id="SSF54403">
    <property type="entry name" value="Cystatin/monellin"/>
    <property type="match status" value="2"/>
</dbReference>
<keyword evidence="1" id="KW-0646">Protease inhibitor</keyword>
<dbReference type="PANTHER" id="PTHR47364">
    <property type="entry name" value="CYSTEINE PROTEINASE INHIBITOR 5"/>
    <property type="match status" value="1"/>
</dbReference>
<dbReference type="Gene3D" id="3.10.450.10">
    <property type="match status" value="2"/>
</dbReference>
<dbReference type="EMBL" id="CAJHUC010001451">
    <property type="protein sequence ID" value="CAD7701181.1"/>
    <property type="molecule type" value="Genomic_DNA"/>
</dbReference>
<gene>
    <name evidence="2" type="ORF">OSTQU699_LOCUS6540</name>
</gene>
<dbReference type="GO" id="GO:0004869">
    <property type="term" value="F:cysteine-type endopeptidase inhibitor activity"/>
    <property type="evidence" value="ECO:0007669"/>
    <property type="project" value="UniProtKB-KW"/>
</dbReference>
<evidence type="ECO:0000313" key="2">
    <source>
        <dbReference type="EMBL" id="CAD7701181.1"/>
    </source>
</evidence>
<evidence type="ECO:0000313" key="3">
    <source>
        <dbReference type="Proteomes" id="UP000708148"/>
    </source>
</evidence>
<sequence length="251" mass="26530">MPADPALPVHCPHNHPALASQPAPPTAPCSAASSMKAAAFLLLLGATLVAAIPGAPLQSVVDVESLHVSDFAVTKINEATPVEDGEPAPQLELVQVLNATKQVVAGWKFSLVLLVQAGEAKAIMSAVVYVPAVGDAQLMDHDVVTGDDIVPEDIKDIREYQQFSVVDEEVKAAADAAVEKTNARSNSLVRTELDGVLDAWCKVASGQGTTCRLDLSLMRGQEESYVEVVMNRNLTTGWRVMSMGEVPVPVT</sequence>
<dbReference type="InterPro" id="IPR046350">
    <property type="entry name" value="Cystatin_sf"/>
</dbReference>
<proteinExistence type="predicted"/>
<dbReference type="InterPro" id="IPR000010">
    <property type="entry name" value="Cystatin_dom"/>
</dbReference>
<name>A0A8S1J5Q9_9CHLO</name>
<dbReference type="PANTHER" id="PTHR47364:SF2">
    <property type="entry name" value="CYSTEINE PROTEINASE INHIBITOR 5"/>
    <property type="match status" value="1"/>
</dbReference>